<accession>A0A6C1AYL5</accession>
<evidence type="ECO:0000259" key="5">
    <source>
        <dbReference type="SMART" id="SM00563"/>
    </source>
</evidence>
<keyword evidence="2 6" id="KW-0808">Transferase</keyword>
<sequence>MSHTVLPLLVGLRERLRFHAGLGMLGVLGLGWFPLASLLHLVLPARLGRPLGRRAIRFGFDVYLRWLSLIRACRFELDALDALRDGGPLILVANHPCLIDAPLILSRLPDVACVMKTALMRNPLFGGAARLARYVRNEPSVGMVLTAVENLRAGSHLLLFPEATRTVAKPLNRFTPSTALIAQRAQVPVQTLIIETDSAFLCKGWPVFRQPRMPIRYRVRLGERFDPPGDVAEFTARLEAYFTRALAESAMAPPVPCP</sequence>
<dbReference type="SUPFAM" id="SSF69593">
    <property type="entry name" value="Glycerol-3-phosphate (1)-acyltransferase"/>
    <property type="match status" value="1"/>
</dbReference>
<keyword evidence="4" id="KW-0472">Membrane</keyword>
<keyword evidence="7" id="KW-1185">Reference proteome</keyword>
<dbReference type="PANTHER" id="PTHR10434:SF66">
    <property type="entry name" value="PHOSPHOLIPID_GLYCEROL ACYLTRANSFERASE DOMAIN-CONTAINING PROTEIN"/>
    <property type="match status" value="1"/>
</dbReference>
<keyword evidence="4" id="KW-0812">Transmembrane</keyword>
<dbReference type="AlphaFoldDB" id="A0A6C1AYL5"/>
<dbReference type="Proteomes" id="UP000501991">
    <property type="component" value="Chromosome"/>
</dbReference>
<comment type="pathway">
    <text evidence="1">Lipid metabolism.</text>
</comment>
<reference evidence="6 7" key="1">
    <citation type="submission" date="2020-02" db="EMBL/GenBank/DDBJ databases">
        <title>Nitrogenibacter mangrovi gen. nov., sp. nov. isolated from mangrove sediment, a denitrifying betaproteobacterium.</title>
        <authorList>
            <person name="Liao H."/>
            <person name="Tian Y."/>
        </authorList>
    </citation>
    <scope>NUCLEOTIDE SEQUENCE [LARGE SCALE GENOMIC DNA]</scope>
    <source>
        <strain evidence="6 7">M9-3-2</strain>
    </source>
</reference>
<keyword evidence="4" id="KW-1133">Transmembrane helix</keyword>
<organism evidence="6 7">
    <name type="scientific">Nitrogeniibacter mangrovi</name>
    <dbReference type="NCBI Taxonomy" id="2016596"/>
    <lineage>
        <taxon>Bacteria</taxon>
        <taxon>Pseudomonadati</taxon>
        <taxon>Pseudomonadota</taxon>
        <taxon>Betaproteobacteria</taxon>
        <taxon>Rhodocyclales</taxon>
        <taxon>Zoogloeaceae</taxon>
        <taxon>Nitrogeniibacter</taxon>
    </lineage>
</organism>
<evidence type="ECO:0000256" key="1">
    <source>
        <dbReference type="ARBA" id="ARBA00005189"/>
    </source>
</evidence>
<dbReference type="GO" id="GO:0006654">
    <property type="term" value="P:phosphatidic acid biosynthetic process"/>
    <property type="evidence" value="ECO:0007669"/>
    <property type="project" value="TreeGrafter"/>
</dbReference>
<evidence type="ECO:0000313" key="7">
    <source>
        <dbReference type="Proteomes" id="UP000501991"/>
    </source>
</evidence>
<dbReference type="InterPro" id="IPR002123">
    <property type="entry name" value="Plipid/glycerol_acylTrfase"/>
</dbReference>
<dbReference type="KEGG" id="azq:G3580_01760"/>
<dbReference type="GO" id="GO:0003841">
    <property type="term" value="F:1-acylglycerol-3-phosphate O-acyltransferase activity"/>
    <property type="evidence" value="ECO:0007669"/>
    <property type="project" value="TreeGrafter"/>
</dbReference>
<evidence type="ECO:0000256" key="3">
    <source>
        <dbReference type="ARBA" id="ARBA00023315"/>
    </source>
</evidence>
<evidence type="ECO:0000313" key="6">
    <source>
        <dbReference type="EMBL" id="QID16462.1"/>
    </source>
</evidence>
<protein>
    <submittedName>
        <fullName evidence="6">1-acyl-sn-glycerol-3-phosphate acyltransferase</fullName>
    </submittedName>
</protein>
<evidence type="ECO:0000256" key="2">
    <source>
        <dbReference type="ARBA" id="ARBA00022679"/>
    </source>
</evidence>
<dbReference type="Pfam" id="PF01553">
    <property type="entry name" value="Acyltransferase"/>
    <property type="match status" value="1"/>
</dbReference>
<dbReference type="EMBL" id="CP048836">
    <property type="protein sequence ID" value="QID16462.1"/>
    <property type="molecule type" value="Genomic_DNA"/>
</dbReference>
<feature type="transmembrane region" description="Helical" evidence="4">
    <location>
        <begin position="20"/>
        <end position="43"/>
    </location>
</feature>
<dbReference type="RefSeq" id="WP_173763630.1">
    <property type="nucleotide sequence ID" value="NZ_CP048836.1"/>
</dbReference>
<dbReference type="CDD" id="cd07989">
    <property type="entry name" value="LPLAT_AGPAT-like"/>
    <property type="match status" value="1"/>
</dbReference>
<evidence type="ECO:0000256" key="4">
    <source>
        <dbReference type="SAM" id="Phobius"/>
    </source>
</evidence>
<dbReference type="SMART" id="SM00563">
    <property type="entry name" value="PlsC"/>
    <property type="match status" value="1"/>
</dbReference>
<gene>
    <name evidence="6" type="ORF">G3580_01760</name>
</gene>
<feature type="domain" description="Phospholipid/glycerol acyltransferase" evidence="5">
    <location>
        <begin position="89"/>
        <end position="197"/>
    </location>
</feature>
<proteinExistence type="predicted"/>
<dbReference type="PANTHER" id="PTHR10434">
    <property type="entry name" value="1-ACYL-SN-GLYCEROL-3-PHOSPHATE ACYLTRANSFERASE"/>
    <property type="match status" value="1"/>
</dbReference>
<name>A0A6C1AYL5_9RHOO</name>
<keyword evidence="3 6" id="KW-0012">Acyltransferase</keyword>